<keyword evidence="1" id="KW-0808">Transferase</keyword>
<accession>A0AA40C2U5</accession>
<dbReference type="InterPro" id="IPR000182">
    <property type="entry name" value="GNAT_dom"/>
</dbReference>
<dbReference type="Gene3D" id="3.40.630.30">
    <property type="match status" value="1"/>
</dbReference>
<proteinExistence type="predicted"/>
<dbReference type="GO" id="GO:0016747">
    <property type="term" value="F:acyltransferase activity, transferring groups other than amino-acyl groups"/>
    <property type="evidence" value="ECO:0007669"/>
    <property type="project" value="InterPro"/>
</dbReference>
<gene>
    <name evidence="4" type="ORF">B0T14DRAFT_514481</name>
</gene>
<evidence type="ECO:0000313" key="4">
    <source>
        <dbReference type="EMBL" id="KAK0622789.1"/>
    </source>
</evidence>
<keyword evidence="5" id="KW-1185">Reference proteome</keyword>
<dbReference type="InterPro" id="IPR016181">
    <property type="entry name" value="Acyl_CoA_acyltransferase"/>
</dbReference>
<protein>
    <submittedName>
        <fullName evidence="4">Acyl-CoA N-acyltransferase</fullName>
    </submittedName>
</protein>
<dbReference type="PROSITE" id="PS51186">
    <property type="entry name" value="GNAT"/>
    <property type="match status" value="1"/>
</dbReference>
<dbReference type="AlphaFoldDB" id="A0AA40C2U5"/>
<dbReference type="PANTHER" id="PTHR43877">
    <property type="entry name" value="AMINOALKYLPHOSPHONATE N-ACETYLTRANSFERASE-RELATED-RELATED"/>
    <property type="match status" value="1"/>
</dbReference>
<reference evidence="4" key="1">
    <citation type="submission" date="2023-06" db="EMBL/GenBank/DDBJ databases">
        <title>Genome-scale phylogeny and comparative genomics of the fungal order Sordariales.</title>
        <authorList>
            <consortium name="Lawrence Berkeley National Laboratory"/>
            <person name="Hensen N."/>
            <person name="Bonometti L."/>
            <person name="Westerberg I."/>
            <person name="Brannstrom I.O."/>
            <person name="Guillou S."/>
            <person name="Cros-Aarteil S."/>
            <person name="Calhoun S."/>
            <person name="Haridas S."/>
            <person name="Kuo A."/>
            <person name="Mondo S."/>
            <person name="Pangilinan J."/>
            <person name="Riley R."/>
            <person name="Labutti K."/>
            <person name="Andreopoulos B."/>
            <person name="Lipzen A."/>
            <person name="Chen C."/>
            <person name="Yanf M."/>
            <person name="Daum C."/>
            <person name="Ng V."/>
            <person name="Clum A."/>
            <person name="Steindorff A."/>
            <person name="Ohm R."/>
            <person name="Martin F."/>
            <person name="Silar P."/>
            <person name="Natvig D."/>
            <person name="Lalanne C."/>
            <person name="Gautier V."/>
            <person name="Ament-Velasquez S.L."/>
            <person name="Kruys A."/>
            <person name="Hutchinson M.I."/>
            <person name="Powell A.J."/>
            <person name="Barry K."/>
            <person name="Miller A.N."/>
            <person name="Grigoriev I.V."/>
            <person name="Debuchy R."/>
            <person name="Gladieux P."/>
            <person name="Thoren M.H."/>
            <person name="Johannesson H."/>
        </authorList>
    </citation>
    <scope>NUCLEOTIDE SEQUENCE</scope>
    <source>
        <strain evidence="4">CBS 606.72</strain>
    </source>
</reference>
<name>A0AA40C2U5_9PEZI</name>
<sequence length="153" mass="17606">MADSRSSQPNFVLRPATDDDRDALYKIHRAAMYEVVKQTWGWDEDFQVALWDRDWDASEFRIVVVDGKVVGSMTVVQRPHEVRLSGFELNPEFQGRGIGSELIVGLQKEAVERGVPLALGVLLVNTRARALYERHGFKEYDRSEIKAEMRWEP</sequence>
<evidence type="ECO:0000256" key="2">
    <source>
        <dbReference type="ARBA" id="ARBA00023315"/>
    </source>
</evidence>
<keyword evidence="2" id="KW-0012">Acyltransferase</keyword>
<organism evidence="4 5">
    <name type="scientific">Immersiella caudata</name>
    <dbReference type="NCBI Taxonomy" id="314043"/>
    <lineage>
        <taxon>Eukaryota</taxon>
        <taxon>Fungi</taxon>
        <taxon>Dikarya</taxon>
        <taxon>Ascomycota</taxon>
        <taxon>Pezizomycotina</taxon>
        <taxon>Sordariomycetes</taxon>
        <taxon>Sordariomycetidae</taxon>
        <taxon>Sordariales</taxon>
        <taxon>Lasiosphaeriaceae</taxon>
        <taxon>Immersiella</taxon>
    </lineage>
</organism>
<evidence type="ECO:0000259" key="3">
    <source>
        <dbReference type="PROSITE" id="PS51186"/>
    </source>
</evidence>
<dbReference type="Pfam" id="PF00583">
    <property type="entry name" value="Acetyltransf_1"/>
    <property type="match status" value="1"/>
</dbReference>
<feature type="domain" description="N-acetyltransferase" evidence="3">
    <location>
        <begin position="11"/>
        <end position="153"/>
    </location>
</feature>
<evidence type="ECO:0000256" key="1">
    <source>
        <dbReference type="ARBA" id="ARBA00022679"/>
    </source>
</evidence>
<dbReference type="Proteomes" id="UP001175000">
    <property type="component" value="Unassembled WGS sequence"/>
</dbReference>
<dbReference type="CDD" id="cd04301">
    <property type="entry name" value="NAT_SF"/>
    <property type="match status" value="1"/>
</dbReference>
<evidence type="ECO:0000313" key="5">
    <source>
        <dbReference type="Proteomes" id="UP001175000"/>
    </source>
</evidence>
<dbReference type="InterPro" id="IPR050832">
    <property type="entry name" value="Bact_Acetyltransf"/>
</dbReference>
<dbReference type="SUPFAM" id="SSF55729">
    <property type="entry name" value="Acyl-CoA N-acyltransferases (Nat)"/>
    <property type="match status" value="1"/>
</dbReference>
<comment type="caution">
    <text evidence="4">The sequence shown here is derived from an EMBL/GenBank/DDBJ whole genome shotgun (WGS) entry which is preliminary data.</text>
</comment>
<dbReference type="EMBL" id="JAULSU010000003">
    <property type="protein sequence ID" value="KAK0622789.1"/>
    <property type="molecule type" value="Genomic_DNA"/>
</dbReference>